<reference evidence="7 8" key="1">
    <citation type="submission" date="2020-08" db="EMBL/GenBank/DDBJ databases">
        <title>A Genomic Blueprint of the Chicken Gut Microbiome.</title>
        <authorList>
            <person name="Gilroy R."/>
            <person name="Ravi A."/>
            <person name="Getino M."/>
            <person name="Pursley I."/>
            <person name="Horton D.L."/>
            <person name="Alikhan N.-F."/>
            <person name="Baker D."/>
            <person name="Gharbi K."/>
            <person name="Hall N."/>
            <person name="Watson M."/>
            <person name="Adriaenssens E.M."/>
            <person name="Foster-Nyarko E."/>
            <person name="Jarju S."/>
            <person name="Secka A."/>
            <person name="Antonio M."/>
            <person name="Oren A."/>
            <person name="Chaudhuri R."/>
            <person name="La Ragione R.M."/>
            <person name="Hildebrand F."/>
            <person name="Pallen M.J."/>
        </authorList>
    </citation>
    <scope>NUCLEOTIDE SEQUENCE [LARGE SCALE GENOMIC DNA]</scope>
    <source>
        <strain evidence="7 8">Re1</strain>
    </source>
</reference>
<dbReference type="SUPFAM" id="SSF52540">
    <property type="entry name" value="P-loop containing nucleoside triphosphate hydrolases"/>
    <property type="match status" value="1"/>
</dbReference>
<feature type="region of interest" description="Disordered" evidence="5">
    <location>
        <begin position="320"/>
        <end position="358"/>
    </location>
</feature>
<name>A0ABR8W4V7_9MICO</name>
<dbReference type="RefSeq" id="WP_191712546.1">
    <property type="nucleotide sequence ID" value="NZ_JACSPX010000001.1"/>
</dbReference>
<feature type="compositionally biased region" description="Acidic residues" evidence="5">
    <location>
        <begin position="560"/>
        <end position="594"/>
    </location>
</feature>
<dbReference type="InterPro" id="IPR003439">
    <property type="entry name" value="ABC_transporter-like_ATP-bd"/>
</dbReference>
<evidence type="ECO:0000313" key="7">
    <source>
        <dbReference type="EMBL" id="MBD8011998.1"/>
    </source>
</evidence>
<feature type="compositionally biased region" description="Acidic residues" evidence="5">
    <location>
        <begin position="471"/>
        <end position="493"/>
    </location>
</feature>
<accession>A0ABR8W4V7</accession>
<dbReference type="InterPro" id="IPR027417">
    <property type="entry name" value="P-loop_NTPase"/>
</dbReference>
<dbReference type="Proteomes" id="UP000611521">
    <property type="component" value="Unassembled WGS sequence"/>
</dbReference>
<dbReference type="InterPro" id="IPR003593">
    <property type="entry name" value="AAA+_ATPase"/>
</dbReference>
<feature type="region of interest" description="Disordered" evidence="5">
    <location>
        <begin position="394"/>
        <end position="606"/>
    </location>
</feature>
<feature type="compositionally biased region" description="Acidic residues" evidence="5">
    <location>
        <begin position="660"/>
        <end position="672"/>
    </location>
</feature>
<evidence type="ECO:0000256" key="3">
    <source>
        <dbReference type="ARBA" id="ARBA00022741"/>
    </source>
</evidence>
<protein>
    <submittedName>
        <fullName evidence="7">ATP-binding cassette domain-containing protein</fullName>
    </submittedName>
</protein>
<evidence type="ECO:0000256" key="4">
    <source>
        <dbReference type="ARBA" id="ARBA00022840"/>
    </source>
</evidence>
<feature type="region of interest" description="Disordered" evidence="5">
    <location>
        <begin position="688"/>
        <end position="742"/>
    </location>
</feature>
<feature type="domain" description="ABC transporter" evidence="6">
    <location>
        <begin position="7"/>
        <end position="232"/>
    </location>
</feature>
<dbReference type="PANTHER" id="PTHR43335">
    <property type="entry name" value="ABC TRANSPORTER, ATP-BINDING PROTEIN"/>
    <property type="match status" value="1"/>
</dbReference>
<evidence type="ECO:0000313" key="8">
    <source>
        <dbReference type="Proteomes" id="UP000611521"/>
    </source>
</evidence>
<gene>
    <name evidence="7" type="ORF">H9633_06765</name>
</gene>
<feature type="compositionally biased region" description="Low complexity" evidence="5">
    <location>
        <begin position="460"/>
        <end position="470"/>
    </location>
</feature>
<dbReference type="InterPro" id="IPR017871">
    <property type="entry name" value="ABC_transporter-like_CS"/>
</dbReference>
<evidence type="ECO:0000256" key="5">
    <source>
        <dbReference type="SAM" id="MobiDB-lite"/>
    </source>
</evidence>
<keyword evidence="4 7" id="KW-0067">ATP-binding</keyword>
<dbReference type="GO" id="GO:0005524">
    <property type="term" value="F:ATP binding"/>
    <property type="evidence" value="ECO:0007669"/>
    <property type="project" value="UniProtKB-KW"/>
</dbReference>
<feature type="region of interest" description="Disordered" evidence="5">
    <location>
        <begin position="636"/>
        <end position="675"/>
    </location>
</feature>
<dbReference type="PROSITE" id="PS00211">
    <property type="entry name" value="ABC_TRANSPORTER_1"/>
    <property type="match status" value="1"/>
</dbReference>
<evidence type="ECO:0000259" key="6">
    <source>
        <dbReference type="PROSITE" id="PS50893"/>
    </source>
</evidence>
<feature type="compositionally biased region" description="Acidic residues" evidence="5">
    <location>
        <begin position="401"/>
        <end position="459"/>
    </location>
</feature>
<keyword evidence="8" id="KW-1185">Reference proteome</keyword>
<dbReference type="Gene3D" id="3.40.50.300">
    <property type="entry name" value="P-loop containing nucleotide triphosphate hydrolases"/>
    <property type="match status" value="1"/>
</dbReference>
<keyword evidence="3" id="KW-0547">Nucleotide-binding</keyword>
<dbReference type="PROSITE" id="PS50893">
    <property type="entry name" value="ABC_TRANSPORTER_2"/>
    <property type="match status" value="1"/>
</dbReference>
<dbReference type="EMBL" id="JACSPX010000001">
    <property type="protein sequence ID" value="MBD8011998.1"/>
    <property type="molecule type" value="Genomic_DNA"/>
</dbReference>
<organism evidence="7 8">
    <name type="scientific">Microbacterium commune</name>
    <dbReference type="NCBI Taxonomy" id="2762219"/>
    <lineage>
        <taxon>Bacteria</taxon>
        <taxon>Bacillati</taxon>
        <taxon>Actinomycetota</taxon>
        <taxon>Actinomycetes</taxon>
        <taxon>Micrococcales</taxon>
        <taxon>Microbacteriaceae</taxon>
        <taxon>Microbacterium</taxon>
    </lineage>
</organism>
<dbReference type="SMART" id="SM00382">
    <property type="entry name" value="AAA"/>
    <property type="match status" value="1"/>
</dbReference>
<evidence type="ECO:0000256" key="1">
    <source>
        <dbReference type="ARBA" id="ARBA00005417"/>
    </source>
</evidence>
<evidence type="ECO:0000256" key="2">
    <source>
        <dbReference type="ARBA" id="ARBA00022448"/>
    </source>
</evidence>
<feature type="compositionally biased region" description="Low complexity" evidence="5">
    <location>
        <begin position="494"/>
        <end position="524"/>
    </location>
</feature>
<sequence length="742" mass="74186">MPEGQVLEFTQVTKRFGAVTAVSDLSVRVEPGAVTGFLGPNGAGKTTSLRILLGQIRPTSGTATIGGASYSDLRHPLRTIGAVLEESAYRPRRTASRQLMLAAKANGIPSARVAEVLHLVGLQDDGDTRLGSYSLGMRQRLAVASALLGDPGVLVLDEPANGLDPEGIRWMRLLMRRLADEGRTVLVSSHVLSEIEQVADDVVVLSKGRAVHAGPISELADASGGAVVVDAENRAPLITALSAAKLDFDVLRSGVTVRDSDSAAVGAVAAEAGVALTMLQQRGPSLEEVFLDLVYGRRADSPRLDTSANRVAHASDPVNATAAADAAPGTAPDAPAAPAAPAETDAADADAAAEHADTGDAGAADAALVAGGMPFSGAAALVADGGAVAAAGAGYGAAPADTDDADDADEAVSEDSGTDPDSGADADTDADSGPEADAAADADAEAEAADSDADADADTQADAGADADSGAVDDADMGSDADTDSDTDTDADADAAQTTDLDAATATDLDAATATDVEADASSAADEDATRDHVDESASGAGTGAEDATDAGAATSTETDGADADTDSDAAAADDADIDAGTDGTDADDTVADDETTHSDETRPLILPLATEAVTLPSASVEPTFTELITGLPASVTTEGSENAAPATEAISIVTPSLSGDDDDDTVDDGDDDPRLAAMRTSLSAAASRFFDGPAPDYPYSSRAQRREESAEADADAATEGSDVDPSTDPASNDGDQGHQER</sequence>
<proteinExistence type="inferred from homology"/>
<dbReference type="Pfam" id="PF00005">
    <property type="entry name" value="ABC_tran"/>
    <property type="match status" value="1"/>
</dbReference>
<comment type="similarity">
    <text evidence="1">Belongs to the ABC transporter superfamily.</text>
</comment>
<dbReference type="PANTHER" id="PTHR43335:SF4">
    <property type="entry name" value="ABC TRANSPORTER, ATP-BINDING PROTEIN"/>
    <property type="match status" value="1"/>
</dbReference>
<comment type="caution">
    <text evidence="7">The sequence shown here is derived from an EMBL/GenBank/DDBJ whole genome shotgun (WGS) entry which is preliminary data.</text>
</comment>
<feature type="compositionally biased region" description="Low complexity" evidence="5">
    <location>
        <begin position="537"/>
        <end position="559"/>
    </location>
</feature>
<feature type="compositionally biased region" description="Low complexity" evidence="5">
    <location>
        <begin position="320"/>
        <end position="344"/>
    </location>
</feature>
<keyword evidence="2" id="KW-0813">Transport</keyword>